<dbReference type="EMBL" id="NQWI01000125">
    <property type="protein sequence ID" value="PDW01594.1"/>
    <property type="molecule type" value="Genomic_DNA"/>
</dbReference>
<dbReference type="SUPFAM" id="SSF51905">
    <property type="entry name" value="FAD/NAD(P)-binding domain"/>
    <property type="match status" value="1"/>
</dbReference>
<evidence type="ECO:0000313" key="3">
    <source>
        <dbReference type="Proteomes" id="UP000220527"/>
    </source>
</evidence>
<feature type="transmembrane region" description="Helical" evidence="1">
    <location>
        <begin position="12"/>
        <end position="32"/>
    </location>
</feature>
<keyword evidence="1" id="KW-0472">Membrane</keyword>
<evidence type="ECO:0000313" key="2">
    <source>
        <dbReference type="EMBL" id="PDW01594.1"/>
    </source>
</evidence>
<evidence type="ECO:0000256" key="1">
    <source>
        <dbReference type="SAM" id="Phobius"/>
    </source>
</evidence>
<dbReference type="PANTHER" id="PTHR38663:SF1">
    <property type="entry name" value="L-ORNITHINE N(5)-MONOOXYGENASE"/>
    <property type="match status" value="1"/>
</dbReference>
<dbReference type="Proteomes" id="UP000220527">
    <property type="component" value="Unassembled WGS sequence"/>
</dbReference>
<keyword evidence="3" id="KW-1185">Reference proteome</keyword>
<dbReference type="PANTHER" id="PTHR38663">
    <property type="match status" value="1"/>
</dbReference>
<dbReference type="InterPro" id="IPR036188">
    <property type="entry name" value="FAD/NAD-bd_sf"/>
</dbReference>
<reference evidence="3" key="1">
    <citation type="submission" date="2017-08" db="EMBL/GenBank/DDBJ databases">
        <authorList>
            <person name="Grouzdev D.S."/>
            <person name="Gaisin V.A."/>
            <person name="Rysina M.S."/>
            <person name="Gorlenko V.M."/>
        </authorList>
    </citation>
    <scope>NUCLEOTIDE SEQUENCE [LARGE SCALE GENOMIC DNA]</scope>
    <source>
        <strain evidence="3">Kir15-3F</strain>
    </source>
</reference>
<keyword evidence="1" id="KW-0812">Transmembrane</keyword>
<name>A0A2A6REP2_9CHLR</name>
<gene>
    <name evidence="2" type="ORF">CJ255_18335</name>
</gene>
<dbReference type="AlphaFoldDB" id="A0A2A6REP2"/>
<organism evidence="2 3">
    <name type="scientific">Candidatus Viridilinea mediisalina</name>
    <dbReference type="NCBI Taxonomy" id="2024553"/>
    <lineage>
        <taxon>Bacteria</taxon>
        <taxon>Bacillati</taxon>
        <taxon>Chloroflexota</taxon>
        <taxon>Chloroflexia</taxon>
        <taxon>Chloroflexales</taxon>
        <taxon>Chloroflexineae</taxon>
        <taxon>Oscillochloridaceae</taxon>
        <taxon>Candidatus Viridilinea</taxon>
    </lineage>
</organism>
<proteinExistence type="predicted"/>
<sequence length="163" mass="17067">MAHSNEPRAAHLIGGGIHGAHLALVLLARAGVSRSRLRILDPHFEREGLLRVQPGEVRRASRLEDGSISLTLAEQTLTTQRVLLATGFTPQRPGGAWLDHAIAAHDLPLAPCGYPAIAPSLMWAPGLYVTGALAELELGPVARNIAGARHAGARLGGKAPSPS</sequence>
<comment type="caution">
    <text evidence="2">The sequence shown here is derived from an EMBL/GenBank/DDBJ whole genome shotgun (WGS) entry which is preliminary data.</text>
</comment>
<protein>
    <recommendedName>
        <fullName evidence="4">FAD/NAD(P)-binding domain-containing protein</fullName>
    </recommendedName>
</protein>
<keyword evidence="1" id="KW-1133">Transmembrane helix</keyword>
<evidence type="ECO:0008006" key="4">
    <source>
        <dbReference type="Google" id="ProtNLM"/>
    </source>
</evidence>
<accession>A0A2A6REP2</accession>